<dbReference type="Proteomes" id="UP000076983">
    <property type="component" value="Unassembled WGS sequence"/>
</dbReference>
<feature type="transmembrane region" description="Helical" evidence="1">
    <location>
        <begin position="34"/>
        <end position="55"/>
    </location>
</feature>
<comment type="caution">
    <text evidence="2">The sequence shown here is derived from an EMBL/GenBank/DDBJ whole genome shotgun (WGS) entry which is preliminary data.</text>
</comment>
<gene>
    <name evidence="2" type="ORF">MGALLINA_02650</name>
</gene>
<dbReference type="PATRIC" id="fig|29557.3.peg.250"/>
<proteinExistence type="predicted"/>
<dbReference type="OrthoDB" id="393362at2"/>
<keyword evidence="1" id="KW-0812">Transmembrane</keyword>
<dbReference type="AlphaFoldDB" id="A0A168RFP1"/>
<evidence type="ECO:0000313" key="2">
    <source>
        <dbReference type="EMBL" id="OAB48936.1"/>
    </source>
</evidence>
<keyword evidence="3" id="KW-1185">Reference proteome</keyword>
<evidence type="ECO:0000313" key="3">
    <source>
        <dbReference type="Proteomes" id="UP000076983"/>
    </source>
</evidence>
<dbReference type="RefSeq" id="WP_063626063.1">
    <property type="nucleotide sequence ID" value="NZ_LVLH01000028.1"/>
</dbReference>
<reference evidence="2 3" key="1">
    <citation type="submission" date="2016-03" db="EMBL/GenBank/DDBJ databases">
        <title>Genome sequence of Mycoplasma gallinarum strain Mgn_IPT.</title>
        <authorList>
            <person name="Yacoub E."/>
            <person name="Sirand-Pugnet P."/>
            <person name="Barre A."/>
            <person name="Maurier F."/>
            <person name="Blanchard A."/>
            <person name="Ben Abdelmoumen B.M."/>
        </authorList>
    </citation>
    <scope>NUCLEOTIDE SEQUENCE [LARGE SCALE GENOMIC DNA]</scope>
    <source>
        <strain evidence="2 3">Mgn_IPT</strain>
    </source>
</reference>
<evidence type="ECO:0000256" key="1">
    <source>
        <dbReference type="SAM" id="Phobius"/>
    </source>
</evidence>
<protein>
    <recommendedName>
        <fullName evidence="4">Membrane protein P80</fullName>
    </recommendedName>
</protein>
<dbReference type="EMBL" id="LVLH01000028">
    <property type="protein sequence ID" value="OAB48936.1"/>
    <property type="molecule type" value="Genomic_DNA"/>
</dbReference>
<keyword evidence="1" id="KW-0472">Membrane</keyword>
<organism evidence="2 3">
    <name type="scientific">Mycoplasmopsis gallinarum</name>
    <dbReference type="NCBI Taxonomy" id="29557"/>
    <lineage>
        <taxon>Bacteria</taxon>
        <taxon>Bacillati</taxon>
        <taxon>Mycoplasmatota</taxon>
        <taxon>Mycoplasmoidales</taxon>
        <taxon>Metamycoplasmataceae</taxon>
        <taxon>Mycoplasmopsis</taxon>
    </lineage>
</organism>
<dbReference type="NCBIfam" id="NF045833">
    <property type="entry name" value="P80_membrane"/>
    <property type="match status" value="1"/>
</dbReference>
<evidence type="ECO:0008006" key="4">
    <source>
        <dbReference type="Google" id="ProtNLM"/>
    </source>
</evidence>
<keyword evidence="1" id="KW-1133">Transmembrane helix</keyword>
<dbReference type="STRING" id="29557.MGALLINA_02650"/>
<name>A0A168RFP1_9BACT</name>
<sequence length="739" mass="84454">MAKRKETFFERLTRKNAEQAEMGKAPKKRKSWKILVLGSVLTVAAVAGITIPLVINSTKVNYLQPQNGNTVVYSFKSPISEDTKISYTINLIEERNKENNDSNYNSQLNNLTKLATYYLYEQEAKASSEYQRLWNASRKSGEKETTSLRLKTISELETEFRNEIKDLKENTIKKFGYENWESQFNQLLIDNYSGAKTIEEAVSNKVYDSIKSDALRRFKLNTSDVKDLLDRVANVDIFELDENGKPNSEKLLVAKGEKVFTWLKPITSENPDGNYIEYNGKYMGLMTESFVTSQKSAKSFIEYYLTNENPYLFTQFTLPGVAKEKNDGKWNLSKENFKYLMYLWPINSNETPSNSYDMVKNNFKPFSSYIQLLNEESNSNLPTQARVYNDVINKLSVDSDTLKANFGTQGILSLKDLFKDNQTMLKAFATMPEVLFGTTQIQEIDLFAKLKEIQDSIITDQSIAQPDFTNADTLEKKQKIITDFNEAIKKAFDEADESKEKGLYDSKFQKLVTNKIAELFEIGQEVNGNKQLQGIYKLKGSETTYILLDTTGISLIDINNLANVTGDTAEIKLKNQVNKMIEMIKNDFILSNKFKQLTGVKYNALNVLNKSLTDSSFVLATMLNDQDFTSYLLEQNNPFATDEQNNLIKDAKFTTQVIEDLKSQNNQIIFVNKSQDALNVLKNVETWMKTRADNGADQLFTLKNNIVYFKNNSDENANTIMSKVLKTRLDLWKGGNNEN</sequence>
<accession>A0A168RFP1</accession>